<evidence type="ECO:0000259" key="2">
    <source>
        <dbReference type="Pfam" id="PF12849"/>
    </source>
</evidence>
<dbReference type="KEGG" id="ggr:HKW67_15040"/>
<keyword evidence="1" id="KW-0732">Signal</keyword>
<keyword evidence="4" id="KW-1185">Reference proteome</keyword>
<dbReference type="AlphaFoldDB" id="A0A6M4IRI1"/>
<dbReference type="Gene3D" id="3.40.190.10">
    <property type="entry name" value="Periplasmic binding protein-like II"/>
    <property type="match status" value="1"/>
</dbReference>
<evidence type="ECO:0000313" key="3">
    <source>
        <dbReference type="EMBL" id="QJR36735.1"/>
    </source>
</evidence>
<dbReference type="SUPFAM" id="SSF53850">
    <property type="entry name" value="Periplasmic binding protein-like II"/>
    <property type="match status" value="1"/>
</dbReference>
<gene>
    <name evidence="3" type="ORF">HKW67_15040</name>
</gene>
<dbReference type="InterPro" id="IPR024370">
    <property type="entry name" value="PBP_domain"/>
</dbReference>
<sequence>MKTLSRIFAAAVAACVLALPSATPLAAQDFKVIVNSANPIGDISSAALSKIFLKESAAFPGGGPATPVDQGKTSAVRAAFSKRIIGRPASAVDTYWQQQIFSGKDVPPAAKASDDDVIAFVKATPGAVGYVSAGATTAGVKVVDVK</sequence>
<reference evidence="3 4" key="1">
    <citation type="submission" date="2020-05" db="EMBL/GenBank/DDBJ databases">
        <title>Complete genome sequence of Gemmatimonas greenlandica TET16.</title>
        <authorList>
            <person name="Zeng Y."/>
        </authorList>
    </citation>
    <scope>NUCLEOTIDE SEQUENCE [LARGE SCALE GENOMIC DNA]</scope>
    <source>
        <strain evidence="3 4">TET16</strain>
    </source>
</reference>
<proteinExistence type="predicted"/>
<feature type="chain" id="PRO_5026710629" evidence="1">
    <location>
        <begin position="27"/>
        <end position="146"/>
    </location>
</feature>
<feature type="domain" description="PBP" evidence="2">
    <location>
        <begin position="23"/>
        <end position="136"/>
    </location>
</feature>
<protein>
    <submittedName>
        <fullName evidence="3">Phosphate ABC transporter substrate-binding protein</fullName>
    </submittedName>
</protein>
<evidence type="ECO:0000313" key="4">
    <source>
        <dbReference type="Proteomes" id="UP000500938"/>
    </source>
</evidence>
<evidence type="ECO:0000256" key="1">
    <source>
        <dbReference type="SAM" id="SignalP"/>
    </source>
</evidence>
<accession>A0A6M4IRI1</accession>
<dbReference type="Proteomes" id="UP000500938">
    <property type="component" value="Chromosome"/>
</dbReference>
<dbReference type="Pfam" id="PF12849">
    <property type="entry name" value="PBP_like_2"/>
    <property type="match status" value="1"/>
</dbReference>
<dbReference type="RefSeq" id="WP_171226169.1">
    <property type="nucleotide sequence ID" value="NZ_CP053085.1"/>
</dbReference>
<feature type="signal peptide" evidence="1">
    <location>
        <begin position="1"/>
        <end position="26"/>
    </location>
</feature>
<name>A0A6M4IRI1_9BACT</name>
<organism evidence="3 4">
    <name type="scientific">Gemmatimonas groenlandica</name>
    <dbReference type="NCBI Taxonomy" id="2732249"/>
    <lineage>
        <taxon>Bacteria</taxon>
        <taxon>Pseudomonadati</taxon>
        <taxon>Gemmatimonadota</taxon>
        <taxon>Gemmatimonadia</taxon>
        <taxon>Gemmatimonadales</taxon>
        <taxon>Gemmatimonadaceae</taxon>
        <taxon>Gemmatimonas</taxon>
    </lineage>
</organism>
<dbReference type="EMBL" id="CP053085">
    <property type="protein sequence ID" value="QJR36735.1"/>
    <property type="molecule type" value="Genomic_DNA"/>
</dbReference>